<keyword evidence="6 8" id="KW-0472">Membrane</keyword>
<dbReference type="GO" id="GO:0005829">
    <property type="term" value="C:cytosol"/>
    <property type="evidence" value="ECO:0007669"/>
    <property type="project" value="GOC"/>
</dbReference>
<feature type="transmembrane region" description="Helical" evidence="8">
    <location>
        <begin position="419"/>
        <end position="442"/>
    </location>
</feature>
<evidence type="ECO:0000256" key="7">
    <source>
        <dbReference type="SAM" id="MobiDB-lite"/>
    </source>
</evidence>
<dbReference type="InterPro" id="IPR053937">
    <property type="entry name" value="GOST_TM"/>
</dbReference>
<dbReference type="PANTHER" id="PTHR21229:SF1">
    <property type="entry name" value="GH17801P"/>
    <property type="match status" value="1"/>
</dbReference>
<accession>A0A9P6DXF9</accession>
<evidence type="ECO:0000256" key="2">
    <source>
        <dbReference type="ARBA" id="ARBA00007883"/>
    </source>
</evidence>
<reference evidence="12" key="1">
    <citation type="journal article" date="2020" name="Nat. Commun.">
        <title>Large-scale genome sequencing of mycorrhizal fungi provides insights into the early evolution of symbiotic traits.</title>
        <authorList>
            <person name="Miyauchi S."/>
            <person name="Kiss E."/>
            <person name="Kuo A."/>
            <person name="Drula E."/>
            <person name="Kohler A."/>
            <person name="Sanchez-Garcia M."/>
            <person name="Morin E."/>
            <person name="Andreopoulos B."/>
            <person name="Barry K.W."/>
            <person name="Bonito G."/>
            <person name="Buee M."/>
            <person name="Carver A."/>
            <person name="Chen C."/>
            <person name="Cichocki N."/>
            <person name="Clum A."/>
            <person name="Culley D."/>
            <person name="Crous P.W."/>
            <person name="Fauchery L."/>
            <person name="Girlanda M."/>
            <person name="Hayes R.D."/>
            <person name="Keri Z."/>
            <person name="LaButti K."/>
            <person name="Lipzen A."/>
            <person name="Lombard V."/>
            <person name="Magnuson J."/>
            <person name="Maillard F."/>
            <person name="Murat C."/>
            <person name="Nolan M."/>
            <person name="Ohm R.A."/>
            <person name="Pangilinan J."/>
            <person name="Pereira M.F."/>
            <person name="Perotto S."/>
            <person name="Peter M."/>
            <person name="Pfister S."/>
            <person name="Riley R."/>
            <person name="Sitrit Y."/>
            <person name="Stielow J.B."/>
            <person name="Szollosi G."/>
            <person name="Zifcakova L."/>
            <person name="Stursova M."/>
            <person name="Spatafora J.W."/>
            <person name="Tedersoo L."/>
            <person name="Vaario L.M."/>
            <person name="Yamada A."/>
            <person name="Yan M."/>
            <person name="Wang P."/>
            <person name="Xu J."/>
            <person name="Bruns T."/>
            <person name="Baldrian P."/>
            <person name="Vilgalys R."/>
            <person name="Dunand C."/>
            <person name="Henrissat B."/>
            <person name="Grigoriev I.V."/>
            <person name="Hibbett D."/>
            <person name="Nagy L.G."/>
            <person name="Martin F.M."/>
        </authorList>
    </citation>
    <scope>NUCLEOTIDE SEQUENCE</scope>
    <source>
        <strain evidence="12">UP504</strain>
    </source>
</reference>
<dbReference type="GO" id="GO:0042147">
    <property type="term" value="P:retrograde transport, endosome to Golgi"/>
    <property type="evidence" value="ECO:0007669"/>
    <property type="project" value="TreeGrafter"/>
</dbReference>
<evidence type="ECO:0000256" key="5">
    <source>
        <dbReference type="ARBA" id="ARBA00022989"/>
    </source>
</evidence>
<feature type="transmembrane region" description="Helical" evidence="8">
    <location>
        <begin position="372"/>
        <end position="398"/>
    </location>
</feature>
<feature type="region of interest" description="Disordered" evidence="7">
    <location>
        <begin position="133"/>
        <end position="159"/>
    </location>
</feature>
<comment type="similarity">
    <text evidence="2">Belongs to the LU7TM family.</text>
</comment>
<dbReference type="OrthoDB" id="19932at2759"/>
<evidence type="ECO:0000256" key="9">
    <source>
        <dbReference type="SAM" id="SignalP"/>
    </source>
</evidence>
<evidence type="ECO:0000313" key="12">
    <source>
        <dbReference type="EMBL" id="KAF9513850.1"/>
    </source>
</evidence>
<comment type="subcellular location">
    <subcellularLocation>
        <location evidence="1">Membrane</location>
        <topology evidence="1">Multi-pass membrane protein</topology>
    </subcellularLocation>
</comment>
<dbReference type="EMBL" id="MU128967">
    <property type="protein sequence ID" value="KAF9513850.1"/>
    <property type="molecule type" value="Genomic_DNA"/>
</dbReference>
<feature type="domain" description="GOST seven transmembrane" evidence="10">
    <location>
        <begin position="236"/>
        <end position="487"/>
    </location>
</feature>
<keyword evidence="4 9" id="KW-0732">Signal</keyword>
<sequence>MQFPMLTWTIAFALVSLAAGYEANFSEKDALREVCSGMWANANTFINVSFSDDSTGRLAMVIYEFEDIHLIGKVTNTDPDYPQRTYVCTSDALRAQLCDISMLGKFIVELPGGKTLNETSIWSDSIGFQVNSTIGSTSSRPGDGPAGGNPNGPINSTTNLALSPSYPRQSLPSDPGVIYNGPIHYVVPKKGYYCVGTVPVTLVESSPTTTPTHASFKGTVLFRNAFDGQLPAADYPKIMFYFVMTLLYLAIGGGWGFLCYKHKEEIVPIQFYVSALIGFLIMEMFANWAYYRYLNAHGGGVTSTAFLIVVAILDAGRNALSFFLLLVVSLGLSVVREELPSMTRCKALAIAHFCFGVMYAIAVVEIELETVSVTIVIFFVLPLAFTLTAFLLWIMYGLQGTIGELASRKQTYKLSMFRRLHIILTLAMLVILGFFVVTSLSFSSRYKEDFAAQSWPYRWWLMDGYLTILYLLVFSSIAFLWRPTGHNRR</sequence>
<evidence type="ECO:0000259" key="11">
    <source>
        <dbReference type="Pfam" id="PF21902"/>
    </source>
</evidence>
<dbReference type="InterPro" id="IPR053938">
    <property type="entry name" value="PTM1-like_N"/>
</dbReference>
<dbReference type="Proteomes" id="UP000886523">
    <property type="component" value="Unassembled WGS sequence"/>
</dbReference>
<feature type="transmembrane region" description="Helical" evidence="8">
    <location>
        <begin position="238"/>
        <end position="259"/>
    </location>
</feature>
<dbReference type="GO" id="GO:0016020">
    <property type="term" value="C:membrane"/>
    <property type="evidence" value="ECO:0007669"/>
    <property type="project" value="UniProtKB-SubCell"/>
</dbReference>
<dbReference type="Pfam" id="PF21902">
    <property type="entry name" value="PTM1-like_N"/>
    <property type="match status" value="1"/>
</dbReference>
<comment type="caution">
    <text evidence="12">The sequence shown here is derived from an EMBL/GenBank/DDBJ whole genome shotgun (WGS) entry which is preliminary data.</text>
</comment>
<evidence type="ECO:0000256" key="1">
    <source>
        <dbReference type="ARBA" id="ARBA00004141"/>
    </source>
</evidence>
<dbReference type="Pfam" id="PF06814">
    <property type="entry name" value="GOST_TM"/>
    <property type="match status" value="1"/>
</dbReference>
<dbReference type="GO" id="GO:0005794">
    <property type="term" value="C:Golgi apparatus"/>
    <property type="evidence" value="ECO:0007669"/>
    <property type="project" value="TreeGrafter"/>
</dbReference>
<gene>
    <name evidence="12" type="ORF">BS47DRAFT_1382191</name>
</gene>
<feature type="transmembrane region" description="Helical" evidence="8">
    <location>
        <begin position="347"/>
        <end position="366"/>
    </location>
</feature>
<dbReference type="AlphaFoldDB" id="A0A9P6DXF9"/>
<feature type="chain" id="PRO_5040377330" evidence="9">
    <location>
        <begin position="21"/>
        <end position="489"/>
    </location>
</feature>
<evidence type="ECO:0000256" key="4">
    <source>
        <dbReference type="ARBA" id="ARBA00022729"/>
    </source>
</evidence>
<evidence type="ECO:0000256" key="3">
    <source>
        <dbReference type="ARBA" id="ARBA00022692"/>
    </source>
</evidence>
<feature type="transmembrane region" description="Helical" evidence="8">
    <location>
        <begin position="303"/>
        <end position="335"/>
    </location>
</feature>
<organism evidence="12 13">
    <name type="scientific">Hydnum rufescens UP504</name>
    <dbReference type="NCBI Taxonomy" id="1448309"/>
    <lineage>
        <taxon>Eukaryota</taxon>
        <taxon>Fungi</taxon>
        <taxon>Dikarya</taxon>
        <taxon>Basidiomycota</taxon>
        <taxon>Agaricomycotina</taxon>
        <taxon>Agaricomycetes</taxon>
        <taxon>Cantharellales</taxon>
        <taxon>Hydnaceae</taxon>
        <taxon>Hydnum</taxon>
    </lineage>
</organism>
<keyword evidence="13" id="KW-1185">Reference proteome</keyword>
<feature type="domain" description="PTM1-like N-terminal" evidence="11">
    <location>
        <begin position="32"/>
        <end position="111"/>
    </location>
</feature>
<name>A0A9P6DXF9_9AGAM</name>
<feature type="transmembrane region" description="Helical" evidence="8">
    <location>
        <begin position="271"/>
        <end position="291"/>
    </location>
</feature>
<protein>
    <submittedName>
        <fullName evidence="12">Uncharacterized protein</fullName>
    </submittedName>
</protein>
<keyword evidence="3 8" id="KW-0812">Transmembrane</keyword>
<dbReference type="PANTHER" id="PTHR21229">
    <property type="entry name" value="LUNG SEVEN TRANSMEMBRANE RECEPTOR"/>
    <property type="match status" value="1"/>
</dbReference>
<dbReference type="InterPro" id="IPR009637">
    <property type="entry name" value="GPR107/GPR108-like"/>
</dbReference>
<evidence type="ECO:0000256" key="6">
    <source>
        <dbReference type="ARBA" id="ARBA00023136"/>
    </source>
</evidence>
<keyword evidence="5 8" id="KW-1133">Transmembrane helix</keyword>
<proteinExistence type="inferred from homology"/>
<evidence type="ECO:0000313" key="13">
    <source>
        <dbReference type="Proteomes" id="UP000886523"/>
    </source>
</evidence>
<evidence type="ECO:0000259" key="10">
    <source>
        <dbReference type="Pfam" id="PF06814"/>
    </source>
</evidence>
<feature type="transmembrane region" description="Helical" evidence="8">
    <location>
        <begin position="462"/>
        <end position="481"/>
    </location>
</feature>
<evidence type="ECO:0000256" key="8">
    <source>
        <dbReference type="SAM" id="Phobius"/>
    </source>
</evidence>
<feature type="signal peptide" evidence="9">
    <location>
        <begin position="1"/>
        <end position="20"/>
    </location>
</feature>